<gene>
    <name evidence="1" type="ORF">L196_05665</name>
</gene>
<dbReference type="PANTHER" id="PTHR30105:SF2">
    <property type="entry name" value="DIVERGENT POLYSACCHARIDE DEACETYLASE SUPERFAMILY"/>
    <property type="match status" value="1"/>
</dbReference>
<protein>
    <submittedName>
        <fullName evidence="1">Polysaccharide deacetylase family protein</fullName>
    </submittedName>
</protein>
<sequence length="260" mass="28958">MEKLIMARTFLLIACVFLIGPSHAEEVKPEAVISIIIDDIGYRLEEGRQLINLSANLTYAVLPNAPKARQLANLAHQHGHEVMLHMPMQSTLGEAAEEGALAIDMKEKEVEQALLQAFNKVPHAIGMNNHQGSLLTRHPGHMEWVMKTMRQGNYFFVDSRTAGQSIAAQIAVEQGVPVLSRDVFLDHTIDEEKIKQQFDILIKQALENGYAVGIGHPYPETLSVLQEMLPTLALRGVKLEPISYQLRKRSAQMVVGKIIN</sequence>
<dbReference type="PANTHER" id="PTHR30105">
    <property type="entry name" value="UNCHARACTERIZED YIBQ-RELATED"/>
    <property type="match status" value="1"/>
</dbReference>
<dbReference type="GO" id="GO:0005975">
    <property type="term" value="P:carbohydrate metabolic process"/>
    <property type="evidence" value="ECO:0007669"/>
    <property type="project" value="InterPro"/>
</dbReference>
<proteinExistence type="predicted"/>
<dbReference type="RefSeq" id="WP_016390265.1">
    <property type="nucleotide sequence ID" value="NZ_JBLWZB010000001.1"/>
</dbReference>
<dbReference type="InterPro" id="IPR011330">
    <property type="entry name" value="Glyco_hydro/deAcase_b/a-brl"/>
</dbReference>
<organism evidence="1 2">
    <name type="scientific">Cycloclasticus pugetii</name>
    <dbReference type="NCBI Taxonomy" id="34068"/>
    <lineage>
        <taxon>Bacteria</taxon>
        <taxon>Pseudomonadati</taxon>
        <taxon>Pseudomonadota</taxon>
        <taxon>Gammaproteobacteria</taxon>
        <taxon>Thiotrichales</taxon>
        <taxon>Piscirickettsiaceae</taxon>
        <taxon>Cycloclasticus</taxon>
    </lineage>
</organism>
<dbReference type="Gene3D" id="3.20.20.370">
    <property type="entry name" value="Glycoside hydrolase/deacetylase"/>
    <property type="match status" value="1"/>
</dbReference>
<dbReference type="InterPro" id="IPR006837">
    <property type="entry name" value="Divergent_DAC"/>
</dbReference>
<reference evidence="1 2" key="1">
    <citation type="journal article" date="2013" name="Genome Announc.">
        <title>Genome Sequence of the Pyrene- and Fluoranthene-Degrading Bacterium Cycloclasticus sp. Strain PY97M.</title>
        <authorList>
            <person name="Cui Z."/>
            <person name="Xu G."/>
            <person name="Li Q."/>
            <person name="Gao W."/>
            <person name="Zheng L."/>
        </authorList>
    </citation>
    <scope>NUCLEOTIDE SEQUENCE [LARGE SCALE GENOMIC DNA]</scope>
    <source>
        <strain evidence="1 2">PY97M</strain>
    </source>
</reference>
<dbReference type="CDD" id="cd10936">
    <property type="entry name" value="CE4_DAC2"/>
    <property type="match status" value="1"/>
</dbReference>
<dbReference type="Proteomes" id="UP000015462">
    <property type="component" value="Unassembled WGS sequence"/>
</dbReference>
<evidence type="ECO:0000313" key="1">
    <source>
        <dbReference type="EMBL" id="EPD13104.1"/>
    </source>
</evidence>
<dbReference type="Pfam" id="PF04748">
    <property type="entry name" value="Polysacc_deac_2"/>
    <property type="match status" value="1"/>
</dbReference>
<dbReference type="SUPFAM" id="SSF88713">
    <property type="entry name" value="Glycoside hydrolase/deacetylase"/>
    <property type="match status" value="1"/>
</dbReference>
<accession>A0AB33Z1Z3</accession>
<name>A0AB33Z1Z3_9GAMM</name>
<keyword evidence="2" id="KW-1185">Reference proteome</keyword>
<dbReference type="EMBL" id="ASHL01000004">
    <property type="protein sequence ID" value="EPD13104.1"/>
    <property type="molecule type" value="Genomic_DNA"/>
</dbReference>
<comment type="caution">
    <text evidence="1">The sequence shown here is derived from an EMBL/GenBank/DDBJ whole genome shotgun (WGS) entry which is preliminary data.</text>
</comment>
<dbReference type="AlphaFoldDB" id="A0AB33Z1Z3"/>
<evidence type="ECO:0000313" key="2">
    <source>
        <dbReference type="Proteomes" id="UP000015462"/>
    </source>
</evidence>